<feature type="binding site" evidence="10">
    <location>
        <position position="101"/>
    </location>
    <ligand>
        <name>pyridoxal 5'-phosphate</name>
        <dbReference type="ChEBI" id="CHEBI:597326"/>
    </ligand>
</feature>
<comment type="similarity">
    <text evidence="3 12">Belongs to the cysteine synthase/cystathionine beta-synthase family.</text>
</comment>
<feature type="binding site" evidence="10">
    <location>
        <begin position="205"/>
        <end position="209"/>
    </location>
    <ligand>
        <name>pyridoxal 5'-phosphate</name>
        <dbReference type="ChEBI" id="CHEBI:597326"/>
    </ligand>
</feature>
<dbReference type="GO" id="GO:0005737">
    <property type="term" value="C:cytoplasm"/>
    <property type="evidence" value="ECO:0007669"/>
    <property type="project" value="UniProtKB-ARBA"/>
</dbReference>
<sequence length="348" mass="36633">MATTIERTDSTPQAPATTGYPTRRQRPKISADATHAVGNTPLIHLARFAKDTPATLVGKIESFSPGFSVKDRIGVAMIDDAEARGLIEPGKTTLVEPTSGNTGIALAWVAAARGYKLVLTMPDSMSLERRMLLLGYGAELILTPAAEGMRGAVERADRILAETPDAFMPRQFDNPANPAIHRETTAVEIWEDTDGEVDIFVGGVGTGGTITGVGQVLKSLKPGLQVVAVEPAESPILAGGQPASHKIQGIGANFVPSVLDRDVIDEIVHIDSETAMATTRELMRTEGLLKGISCGAAAAAARQVASREENRGKLVVVVLPDTGERYLSTALYADLRERAAAMTAGASA</sequence>
<feature type="domain" description="Tryptophan synthase beta chain-like PALP" evidence="14">
    <location>
        <begin position="34"/>
        <end position="321"/>
    </location>
</feature>
<evidence type="ECO:0000256" key="3">
    <source>
        <dbReference type="ARBA" id="ARBA00007103"/>
    </source>
</evidence>
<gene>
    <name evidence="15" type="ORF">AVDCRST_MAG70-663</name>
</gene>
<dbReference type="FunFam" id="3.40.50.1100:FF:000067">
    <property type="entry name" value="Cysteine synthase"/>
    <property type="match status" value="1"/>
</dbReference>
<dbReference type="InterPro" id="IPR001926">
    <property type="entry name" value="TrpB-like_PALP"/>
</dbReference>
<evidence type="ECO:0000256" key="6">
    <source>
        <dbReference type="ARBA" id="ARBA00022679"/>
    </source>
</evidence>
<reference evidence="15" key="1">
    <citation type="submission" date="2020-02" db="EMBL/GenBank/DDBJ databases">
        <authorList>
            <person name="Meier V. D."/>
        </authorList>
    </citation>
    <scope>NUCLEOTIDE SEQUENCE</scope>
    <source>
        <strain evidence="15">AVDCRST_MAG70</strain>
    </source>
</reference>
<dbReference type="Pfam" id="PF00291">
    <property type="entry name" value="PALP"/>
    <property type="match status" value="1"/>
</dbReference>
<feature type="compositionally biased region" description="Polar residues" evidence="13">
    <location>
        <begin position="1"/>
        <end position="20"/>
    </location>
</feature>
<evidence type="ECO:0000256" key="8">
    <source>
        <dbReference type="ARBA" id="ARBA00023192"/>
    </source>
</evidence>
<dbReference type="GO" id="GO:0004124">
    <property type="term" value="F:cysteine synthase activity"/>
    <property type="evidence" value="ECO:0007669"/>
    <property type="project" value="UniProtKB-UniRule"/>
</dbReference>
<dbReference type="GO" id="GO:0006535">
    <property type="term" value="P:cysteine biosynthetic process from serine"/>
    <property type="evidence" value="ECO:0007669"/>
    <property type="project" value="UniProtKB-UniRule"/>
</dbReference>
<evidence type="ECO:0000256" key="10">
    <source>
        <dbReference type="PIRSR" id="PIRSR605856-50"/>
    </source>
</evidence>
<name>A0A6J4UDI5_9BACT</name>
<accession>A0A6J4UDI5</accession>
<feature type="modified residue" description="N6-(pyridoxal phosphate)lysine" evidence="11">
    <location>
        <position position="70"/>
    </location>
</feature>
<dbReference type="CDD" id="cd01561">
    <property type="entry name" value="CBS_like"/>
    <property type="match status" value="1"/>
</dbReference>
<evidence type="ECO:0000313" key="15">
    <source>
        <dbReference type="EMBL" id="CAA9547731.1"/>
    </source>
</evidence>
<proteinExistence type="inferred from homology"/>
<dbReference type="EMBL" id="CADCWH010000103">
    <property type="protein sequence ID" value="CAA9547731.1"/>
    <property type="molecule type" value="Genomic_DNA"/>
</dbReference>
<feature type="region of interest" description="Disordered" evidence="13">
    <location>
        <begin position="1"/>
        <end position="29"/>
    </location>
</feature>
<dbReference type="PANTHER" id="PTHR10314">
    <property type="entry name" value="CYSTATHIONINE BETA-SYNTHASE"/>
    <property type="match status" value="1"/>
</dbReference>
<keyword evidence="6 12" id="KW-0808">Transferase</keyword>
<dbReference type="NCBIfam" id="TIGR01136">
    <property type="entry name" value="cysKM"/>
    <property type="match status" value="1"/>
</dbReference>
<dbReference type="InterPro" id="IPR050214">
    <property type="entry name" value="Cys_Synth/Cystath_Beta-Synth"/>
</dbReference>
<comment type="catalytic activity">
    <reaction evidence="9 12">
        <text>O-acetyl-L-serine + hydrogen sulfide = L-cysteine + acetate</text>
        <dbReference type="Rhea" id="RHEA:14829"/>
        <dbReference type="ChEBI" id="CHEBI:29919"/>
        <dbReference type="ChEBI" id="CHEBI:30089"/>
        <dbReference type="ChEBI" id="CHEBI:35235"/>
        <dbReference type="ChEBI" id="CHEBI:58340"/>
        <dbReference type="EC" id="2.5.1.47"/>
    </reaction>
</comment>
<evidence type="ECO:0000256" key="13">
    <source>
        <dbReference type="SAM" id="MobiDB-lite"/>
    </source>
</evidence>
<evidence type="ECO:0000256" key="9">
    <source>
        <dbReference type="ARBA" id="ARBA00047931"/>
    </source>
</evidence>
<comment type="pathway">
    <text evidence="2">Amino-acid biosynthesis; L-cysteine biosynthesis; L-cysteine from L-serine: step 2/2.</text>
</comment>
<evidence type="ECO:0000256" key="5">
    <source>
        <dbReference type="ARBA" id="ARBA00022605"/>
    </source>
</evidence>
<dbReference type="Gene3D" id="3.40.50.1100">
    <property type="match status" value="2"/>
</dbReference>
<dbReference type="InterPro" id="IPR001216">
    <property type="entry name" value="P-phosphate_BS"/>
</dbReference>
<dbReference type="NCBIfam" id="TIGR01139">
    <property type="entry name" value="cysK"/>
    <property type="match status" value="1"/>
</dbReference>
<evidence type="ECO:0000256" key="12">
    <source>
        <dbReference type="RuleBase" id="RU003985"/>
    </source>
</evidence>
<keyword evidence="5 12" id="KW-0028">Amino-acid biosynthesis</keyword>
<feature type="binding site" evidence="10">
    <location>
        <position position="293"/>
    </location>
    <ligand>
        <name>pyridoxal 5'-phosphate</name>
        <dbReference type="ChEBI" id="CHEBI:597326"/>
    </ligand>
</feature>
<dbReference type="InterPro" id="IPR005859">
    <property type="entry name" value="CysK"/>
</dbReference>
<protein>
    <recommendedName>
        <fullName evidence="4 12">Cysteine synthase</fullName>
        <ecNumber evidence="4 12">2.5.1.47</ecNumber>
    </recommendedName>
</protein>
<evidence type="ECO:0000256" key="4">
    <source>
        <dbReference type="ARBA" id="ARBA00012681"/>
    </source>
</evidence>
<organism evidence="15">
    <name type="scientific">uncultured Thermomicrobiales bacterium</name>
    <dbReference type="NCBI Taxonomy" id="1645740"/>
    <lineage>
        <taxon>Bacteria</taxon>
        <taxon>Pseudomonadati</taxon>
        <taxon>Thermomicrobiota</taxon>
        <taxon>Thermomicrobia</taxon>
        <taxon>Thermomicrobiales</taxon>
        <taxon>environmental samples</taxon>
    </lineage>
</organism>
<dbReference type="SUPFAM" id="SSF53686">
    <property type="entry name" value="Tryptophan synthase beta subunit-like PLP-dependent enzymes"/>
    <property type="match status" value="1"/>
</dbReference>
<dbReference type="EC" id="2.5.1.47" evidence="4 12"/>
<dbReference type="InterPro" id="IPR036052">
    <property type="entry name" value="TrpB-like_PALP_sf"/>
</dbReference>
<evidence type="ECO:0000256" key="2">
    <source>
        <dbReference type="ARBA" id="ARBA00004962"/>
    </source>
</evidence>
<evidence type="ECO:0000259" key="14">
    <source>
        <dbReference type="Pfam" id="PF00291"/>
    </source>
</evidence>
<dbReference type="InterPro" id="IPR005856">
    <property type="entry name" value="Cys_synth"/>
</dbReference>
<comment type="cofactor">
    <cofactor evidence="1 10 12">
        <name>pyridoxal 5'-phosphate</name>
        <dbReference type="ChEBI" id="CHEBI:597326"/>
    </cofactor>
</comment>
<dbReference type="PROSITE" id="PS00901">
    <property type="entry name" value="CYS_SYNTHASE"/>
    <property type="match status" value="1"/>
</dbReference>
<keyword evidence="8 12" id="KW-0198">Cysteine biosynthesis</keyword>
<keyword evidence="7 10" id="KW-0663">Pyridoxal phosphate</keyword>
<evidence type="ECO:0000256" key="1">
    <source>
        <dbReference type="ARBA" id="ARBA00001933"/>
    </source>
</evidence>
<dbReference type="AlphaFoldDB" id="A0A6J4UDI5"/>
<evidence type="ECO:0000256" key="7">
    <source>
        <dbReference type="ARBA" id="ARBA00022898"/>
    </source>
</evidence>
<evidence type="ECO:0000256" key="11">
    <source>
        <dbReference type="PIRSR" id="PIRSR605856-51"/>
    </source>
</evidence>